<organism evidence="1 2">
    <name type="scientific">Thalassospira marina</name>
    <dbReference type="NCBI Taxonomy" id="2048283"/>
    <lineage>
        <taxon>Bacteria</taxon>
        <taxon>Pseudomonadati</taxon>
        <taxon>Pseudomonadota</taxon>
        <taxon>Alphaproteobacteria</taxon>
        <taxon>Rhodospirillales</taxon>
        <taxon>Thalassospiraceae</taxon>
        <taxon>Thalassospira</taxon>
    </lineage>
</organism>
<sequence>MVIFPGKVSLSILDRDDIITHRVRIALNEIVQDVRNEVVDLQKVENFSDLHAFVDANLYVNDFDRSDRLIGPYGKENRYGPQDYVDLTNQIIDRIDKAISNGHLARKASCCIEPLCAASSDKRKEMRYVQSLSTDEKHEVLIKTSERLNILRAKENPCLKDNQEIRGLEAGVKLLAIKTNVLHPGIQREKFSKLASFGRLRR</sequence>
<accession>A0A2N3KIK7</accession>
<dbReference type="Proteomes" id="UP000233597">
    <property type="component" value="Unassembled WGS sequence"/>
</dbReference>
<dbReference type="EMBL" id="NWTK01000017">
    <property type="protein sequence ID" value="PKR50374.1"/>
    <property type="molecule type" value="Genomic_DNA"/>
</dbReference>
<dbReference type="AlphaFoldDB" id="A0A2N3KIK7"/>
<name>A0A2N3KIK7_9PROT</name>
<comment type="caution">
    <text evidence="1">The sequence shown here is derived from an EMBL/GenBank/DDBJ whole genome shotgun (WGS) entry which is preliminary data.</text>
</comment>
<gene>
    <name evidence="1" type="ORF">COO20_21055</name>
</gene>
<evidence type="ECO:0000313" key="1">
    <source>
        <dbReference type="EMBL" id="PKR50374.1"/>
    </source>
</evidence>
<protein>
    <submittedName>
        <fullName evidence="1">Uncharacterized protein</fullName>
    </submittedName>
</protein>
<proteinExistence type="predicted"/>
<reference evidence="1 2" key="1">
    <citation type="submission" date="2017-09" db="EMBL/GenBank/DDBJ databases">
        <title>Biodiversity and function of Thalassospira species in the particle-attached aromatic-hydrocarbon-degrading consortia from the surface seawater of the South China Sea.</title>
        <authorList>
            <person name="Dong C."/>
            <person name="Liu R."/>
            <person name="Shao Z."/>
        </authorList>
    </citation>
    <scope>NUCLEOTIDE SEQUENCE [LARGE SCALE GENOMIC DNA]</scope>
    <source>
        <strain evidence="1 2">CSC1P2</strain>
    </source>
</reference>
<evidence type="ECO:0000313" key="2">
    <source>
        <dbReference type="Proteomes" id="UP000233597"/>
    </source>
</evidence>